<dbReference type="STRING" id="269796.Rru_A2204"/>
<dbReference type="HAMAP" id="MF_02040">
    <property type="entry name" value="Mrp_NBP35"/>
    <property type="match status" value="1"/>
</dbReference>
<dbReference type="GO" id="GO:0046872">
    <property type="term" value="F:metal ion binding"/>
    <property type="evidence" value="ECO:0007669"/>
    <property type="project" value="UniProtKB-KW"/>
</dbReference>
<keyword evidence="7" id="KW-0378">Hydrolase</keyword>
<comment type="subunit">
    <text evidence="7">Homodimer.</text>
</comment>
<evidence type="ECO:0000256" key="1">
    <source>
        <dbReference type="ARBA" id="ARBA00022723"/>
    </source>
</evidence>
<dbReference type="InterPro" id="IPR034904">
    <property type="entry name" value="FSCA_dom_sf"/>
</dbReference>
<accession>Q2RS91</accession>
<sequence length="382" mass="39871">MASVTRDDVLGALTRIVPPGADHDVVSLGWIDGVAIQPGGLVSVSLAVPAALGPSLEPLSRQAEDALRALAGVTRATVILTAQRPPQAENAQQRPPQAEKKPQPGAGGHGHATSQARIELPGVRHIIAVASGKGGVGKSTTAVNLALGLTALGLKVALFDADIYGPSIPRMLGVASVKPVANGKKVMPVTNHGLSMMSIGFMIAEDDPIIWRGPMVMGALEQLLRDVDWGTQDVMVVDMPPGTGDTQLTMCQRVALSGAVIVSTPQDIALLDAKRGLAMFRRVDVPVLGLIENMSYHLCTNCGHREDVFSHGGARRTAQELGVPFLGELPLDIRIRSGSDEGMPITLSDPEGDHALAYKAIARAVWTSLESAAPAAPNVGSQ</sequence>
<dbReference type="InterPro" id="IPR027417">
    <property type="entry name" value="P-loop_NTPase"/>
</dbReference>
<comment type="similarity">
    <text evidence="6 7">Belongs to the Mrp/NBP35 ATP-binding proteins family.</text>
</comment>
<dbReference type="GO" id="GO:0016887">
    <property type="term" value="F:ATP hydrolysis activity"/>
    <property type="evidence" value="ECO:0007669"/>
    <property type="project" value="UniProtKB-UniRule"/>
</dbReference>
<evidence type="ECO:0000256" key="6">
    <source>
        <dbReference type="ARBA" id="ARBA00024036"/>
    </source>
</evidence>
<dbReference type="PATRIC" id="fig|269796.9.peg.2301"/>
<dbReference type="GO" id="GO:0005524">
    <property type="term" value="F:ATP binding"/>
    <property type="evidence" value="ECO:0007669"/>
    <property type="project" value="UniProtKB-UniRule"/>
</dbReference>
<dbReference type="KEGG" id="rru:Rru_A2204"/>
<dbReference type="Proteomes" id="UP000001929">
    <property type="component" value="Chromosome"/>
</dbReference>
<name>Q2RS91_RHORT</name>
<dbReference type="PANTHER" id="PTHR42961">
    <property type="entry name" value="IRON-SULFUR PROTEIN NUBPL"/>
    <property type="match status" value="1"/>
</dbReference>
<dbReference type="GO" id="GO:0016226">
    <property type="term" value="P:iron-sulfur cluster assembly"/>
    <property type="evidence" value="ECO:0007669"/>
    <property type="project" value="InterPro"/>
</dbReference>
<reference evidence="10 11" key="1">
    <citation type="journal article" date="2011" name="Stand. Genomic Sci.">
        <title>Complete genome sequence of Rhodospirillum rubrum type strain (S1).</title>
        <authorList>
            <person name="Munk A.C."/>
            <person name="Copeland A."/>
            <person name="Lucas S."/>
            <person name="Lapidus A."/>
            <person name="Del Rio T.G."/>
            <person name="Barry K."/>
            <person name="Detter J.C."/>
            <person name="Hammon N."/>
            <person name="Israni S."/>
            <person name="Pitluck S."/>
            <person name="Brettin T."/>
            <person name="Bruce D."/>
            <person name="Han C."/>
            <person name="Tapia R."/>
            <person name="Gilna P."/>
            <person name="Schmutz J."/>
            <person name="Larimer F."/>
            <person name="Land M."/>
            <person name="Kyrpides N.C."/>
            <person name="Mavromatis K."/>
            <person name="Richardson P."/>
            <person name="Rohde M."/>
            <person name="Goker M."/>
            <person name="Klenk H.P."/>
            <person name="Zhang Y."/>
            <person name="Roberts G.P."/>
            <person name="Reslewic S."/>
            <person name="Schwartz D.C."/>
        </authorList>
    </citation>
    <scope>NUCLEOTIDE SEQUENCE [LARGE SCALE GENOMIC DNA]</scope>
    <source>
        <strain evidence="11">ATCC 11170 / ATH 1.1.1 / DSM 467 / LMG 4362 / NCIMB 8255 / S1</strain>
    </source>
</reference>
<keyword evidence="5 7" id="KW-0411">Iron-sulfur</keyword>
<dbReference type="Pfam" id="PF10609">
    <property type="entry name" value="ParA"/>
    <property type="match status" value="1"/>
</dbReference>
<dbReference type="EnsemblBacteria" id="ABC23004">
    <property type="protein sequence ID" value="ABC23004"/>
    <property type="gene ID" value="Rru_A2204"/>
</dbReference>
<evidence type="ECO:0000259" key="9">
    <source>
        <dbReference type="Pfam" id="PF01883"/>
    </source>
</evidence>
<evidence type="ECO:0000256" key="4">
    <source>
        <dbReference type="ARBA" id="ARBA00023004"/>
    </source>
</evidence>
<dbReference type="Pfam" id="PF01883">
    <property type="entry name" value="FeS_assembly_P"/>
    <property type="match status" value="1"/>
</dbReference>
<evidence type="ECO:0000256" key="8">
    <source>
        <dbReference type="SAM" id="MobiDB-lite"/>
    </source>
</evidence>
<keyword evidence="2 7" id="KW-0547">Nucleotide-binding</keyword>
<evidence type="ECO:0000313" key="10">
    <source>
        <dbReference type="EMBL" id="ABC23004.1"/>
    </source>
</evidence>
<keyword evidence="4 7" id="KW-0408">Iron</keyword>
<feature type="binding site" evidence="7">
    <location>
        <begin position="132"/>
        <end position="139"/>
    </location>
    <ligand>
        <name>ATP</name>
        <dbReference type="ChEBI" id="CHEBI:30616"/>
    </ligand>
</feature>
<evidence type="ECO:0000313" key="11">
    <source>
        <dbReference type="Proteomes" id="UP000001929"/>
    </source>
</evidence>
<keyword evidence="3 7" id="KW-0067">ATP-binding</keyword>
<dbReference type="SUPFAM" id="SSF117916">
    <property type="entry name" value="Fe-S cluster assembly (FSCA) domain-like"/>
    <property type="match status" value="1"/>
</dbReference>
<dbReference type="PANTHER" id="PTHR42961:SF2">
    <property type="entry name" value="IRON-SULFUR PROTEIN NUBPL"/>
    <property type="match status" value="1"/>
</dbReference>
<dbReference type="InterPro" id="IPR019591">
    <property type="entry name" value="Mrp/NBP35_ATP-bd"/>
</dbReference>
<dbReference type="RefSeq" id="WP_011390053.1">
    <property type="nucleotide sequence ID" value="NC_007643.1"/>
</dbReference>
<dbReference type="SUPFAM" id="SSF52540">
    <property type="entry name" value="P-loop containing nucleoside triphosphate hydrolases"/>
    <property type="match status" value="1"/>
</dbReference>
<dbReference type="EMBL" id="CP000230">
    <property type="protein sequence ID" value="ABC23004.1"/>
    <property type="molecule type" value="Genomic_DNA"/>
</dbReference>
<feature type="region of interest" description="Disordered" evidence="8">
    <location>
        <begin position="81"/>
        <end position="113"/>
    </location>
</feature>
<evidence type="ECO:0000256" key="5">
    <source>
        <dbReference type="ARBA" id="ARBA00023014"/>
    </source>
</evidence>
<dbReference type="CDD" id="cd02037">
    <property type="entry name" value="Mrp_NBP35"/>
    <property type="match status" value="1"/>
</dbReference>
<evidence type="ECO:0000256" key="2">
    <source>
        <dbReference type="ARBA" id="ARBA00022741"/>
    </source>
</evidence>
<gene>
    <name evidence="10" type="ordered locus">Rru_A2204</name>
</gene>
<protein>
    <recommendedName>
        <fullName evidence="7">Iron-sulfur cluster carrier protein</fullName>
    </recommendedName>
</protein>
<dbReference type="InterPro" id="IPR033756">
    <property type="entry name" value="YlxH/NBP35"/>
</dbReference>
<keyword evidence="1 7" id="KW-0479">Metal-binding</keyword>
<dbReference type="Gene3D" id="3.40.50.300">
    <property type="entry name" value="P-loop containing nucleotide triphosphate hydrolases"/>
    <property type="match status" value="1"/>
</dbReference>
<evidence type="ECO:0000256" key="7">
    <source>
        <dbReference type="HAMAP-Rule" id="MF_02040"/>
    </source>
</evidence>
<dbReference type="InterPro" id="IPR002744">
    <property type="entry name" value="MIP18-like"/>
</dbReference>
<dbReference type="HOGENOM" id="CLU_024839_0_0_5"/>
<dbReference type="GO" id="GO:0140663">
    <property type="term" value="F:ATP-dependent FeS chaperone activity"/>
    <property type="evidence" value="ECO:0007669"/>
    <property type="project" value="InterPro"/>
</dbReference>
<dbReference type="InterPro" id="IPR044304">
    <property type="entry name" value="NUBPL-like"/>
</dbReference>
<organism evidence="10 11">
    <name type="scientific">Rhodospirillum rubrum (strain ATCC 11170 / ATH 1.1.1 / DSM 467 / LMG 4362 / NCIMB 8255 / S1)</name>
    <dbReference type="NCBI Taxonomy" id="269796"/>
    <lineage>
        <taxon>Bacteria</taxon>
        <taxon>Pseudomonadati</taxon>
        <taxon>Pseudomonadota</taxon>
        <taxon>Alphaproteobacteria</taxon>
        <taxon>Rhodospirillales</taxon>
        <taxon>Rhodospirillaceae</taxon>
        <taxon>Rhodospirillum</taxon>
    </lineage>
</organism>
<proteinExistence type="inferred from homology"/>
<dbReference type="eggNOG" id="COG0489">
    <property type="taxonomic scope" value="Bacteria"/>
</dbReference>
<comment type="function">
    <text evidence="7">Binds and transfers iron-sulfur (Fe-S) clusters to target apoproteins. Can hydrolyze ATP.</text>
</comment>
<keyword evidence="11" id="KW-1185">Reference proteome</keyword>
<dbReference type="PhylomeDB" id="Q2RS91"/>
<dbReference type="GO" id="GO:0051539">
    <property type="term" value="F:4 iron, 4 sulfur cluster binding"/>
    <property type="evidence" value="ECO:0007669"/>
    <property type="project" value="TreeGrafter"/>
</dbReference>
<dbReference type="AlphaFoldDB" id="Q2RS91"/>
<feature type="domain" description="MIP18 family-like" evidence="9">
    <location>
        <begin position="6"/>
        <end position="78"/>
    </location>
</feature>
<evidence type="ECO:0000256" key="3">
    <source>
        <dbReference type="ARBA" id="ARBA00022840"/>
    </source>
</evidence>
<dbReference type="Gene3D" id="3.30.300.130">
    <property type="entry name" value="Fe-S cluster assembly (FSCA)"/>
    <property type="match status" value="1"/>
</dbReference>
<dbReference type="FunFam" id="3.40.50.300:FF:000418">
    <property type="entry name" value="Iron-sulfur cluster carrier protein"/>
    <property type="match status" value="1"/>
</dbReference>